<dbReference type="EMBL" id="JAHDYR010000003">
    <property type="protein sequence ID" value="KAG9397215.1"/>
    <property type="molecule type" value="Genomic_DNA"/>
</dbReference>
<gene>
    <name evidence="3" type="ORF">J8273_1125</name>
</gene>
<proteinExistence type="predicted"/>
<name>A0A8J6B2W8_9EUKA</name>
<dbReference type="Pfam" id="PF08718">
    <property type="entry name" value="GLTP"/>
    <property type="match status" value="1"/>
</dbReference>
<dbReference type="PANTHER" id="PTHR10219">
    <property type="entry name" value="GLYCOLIPID TRANSFER PROTEIN-RELATED"/>
    <property type="match status" value="1"/>
</dbReference>
<dbReference type="GO" id="GO:1902387">
    <property type="term" value="F:ceramide 1-phosphate binding"/>
    <property type="evidence" value="ECO:0007669"/>
    <property type="project" value="TreeGrafter"/>
</dbReference>
<dbReference type="GO" id="GO:0016020">
    <property type="term" value="C:membrane"/>
    <property type="evidence" value="ECO:0007669"/>
    <property type="project" value="TreeGrafter"/>
</dbReference>
<protein>
    <submittedName>
        <fullName evidence="3">Glycolipid transfer protein (GLTP)</fullName>
    </submittedName>
</protein>
<comment type="caution">
    <text evidence="3">The sequence shown here is derived from an EMBL/GenBank/DDBJ whole genome shotgun (WGS) entry which is preliminary data.</text>
</comment>
<dbReference type="PANTHER" id="PTHR10219:SF25">
    <property type="entry name" value="PLECKSTRIN HOMOLOGY DOMAIN-CONTAINING FAMILY A MEMBER 8"/>
    <property type="match status" value="1"/>
</dbReference>
<dbReference type="GO" id="GO:0005829">
    <property type="term" value="C:cytosol"/>
    <property type="evidence" value="ECO:0007669"/>
    <property type="project" value="TreeGrafter"/>
</dbReference>
<organism evidence="3 4">
    <name type="scientific">Carpediemonas membranifera</name>
    <dbReference type="NCBI Taxonomy" id="201153"/>
    <lineage>
        <taxon>Eukaryota</taxon>
        <taxon>Metamonada</taxon>
        <taxon>Carpediemonas-like organisms</taxon>
        <taxon>Carpediemonas</taxon>
    </lineage>
</organism>
<dbReference type="Gene3D" id="1.10.3520.10">
    <property type="entry name" value="Glycolipid transfer protein"/>
    <property type="match status" value="1"/>
</dbReference>
<dbReference type="AlphaFoldDB" id="A0A8J6B2W8"/>
<accession>A0A8J6B2W8</accession>
<dbReference type="InterPro" id="IPR014830">
    <property type="entry name" value="Glycolipid_transfer_prot_dom"/>
</dbReference>
<reference evidence="3" key="1">
    <citation type="submission" date="2021-05" db="EMBL/GenBank/DDBJ databases">
        <title>A free-living protist that lacks canonical eukaryotic 1 DNA replication and segregation systems.</title>
        <authorList>
            <person name="Salas-Leiva D.E."/>
            <person name="Tromer E.C."/>
            <person name="Curtis B.A."/>
            <person name="Jerlstrom-Hultqvist J."/>
            <person name="Kolisko M."/>
            <person name="Yi Z."/>
            <person name="Salas-Leiva J.S."/>
            <person name="Gallot-Lavallee L."/>
            <person name="Kops G.J.P.L."/>
            <person name="Archibald J.M."/>
            <person name="Simpson A.G.B."/>
            <person name="Roger A.J."/>
        </authorList>
    </citation>
    <scope>NUCLEOTIDE SEQUENCE</scope>
    <source>
        <strain evidence="3">BICM</strain>
    </source>
</reference>
<sequence length="203" mass="22335">MTNASIITAITEKFQSIERNGNEIEIASFLTAVEPFLAFFDMIGNVTFKPLKMDFEGNMKKLRKEMEANPAPSLEAMLARDVNDKKNDALAPVSLLWLRRGMEFLEGLLKGYLDEAGGEMGDHAKATYEAVLKPYHGFVVRKVFGAGMGAVPKRATLHEKIVAGRAECDPKGEVGALLAEFSPVVEHLKKVFVDMGLESTDKV</sequence>
<dbReference type="SUPFAM" id="SSF110004">
    <property type="entry name" value="Glycolipid transfer protein, GLTP"/>
    <property type="match status" value="1"/>
</dbReference>
<keyword evidence="4" id="KW-1185">Reference proteome</keyword>
<dbReference type="Proteomes" id="UP000717585">
    <property type="component" value="Unassembled WGS sequence"/>
</dbReference>
<evidence type="ECO:0000256" key="1">
    <source>
        <dbReference type="ARBA" id="ARBA00022448"/>
    </source>
</evidence>
<evidence type="ECO:0000313" key="3">
    <source>
        <dbReference type="EMBL" id="KAG9397215.1"/>
    </source>
</evidence>
<feature type="domain" description="Glycolipid transfer protein" evidence="2">
    <location>
        <begin position="24"/>
        <end position="161"/>
    </location>
</feature>
<dbReference type="InterPro" id="IPR036497">
    <property type="entry name" value="GLTP_sf"/>
</dbReference>
<evidence type="ECO:0000259" key="2">
    <source>
        <dbReference type="Pfam" id="PF08718"/>
    </source>
</evidence>
<dbReference type="GO" id="GO:1902388">
    <property type="term" value="F:ceramide 1-phosphate transfer activity"/>
    <property type="evidence" value="ECO:0007669"/>
    <property type="project" value="TreeGrafter"/>
</dbReference>
<evidence type="ECO:0000313" key="4">
    <source>
        <dbReference type="Proteomes" id="UP000717585"/>
    </source>
</evidence>
<dbReference type="OrthoDB" id="205255at2759"/>
<keyword evidence="1" id="KW-0813">Transport</keyword>